<keyword evidence="3" id="KW-1185">Reference proteome</keyword>
<evidence type="ECO:0000313" key="3">
    <source>
        <dbReference type="Proteomes" id="UP001237642"/>
    </source>
</evidence>
<comment type="caution">
    <text evidence="2">The sequence shown here is derived from an EMBL/GenBank/DDBJ whole genome shotgun (WGS) entry which is preliminary data.</text>
</comment>
<name>A0AAD8II15_9APIA</name>
<dbReference type="Proteomes" id="UP001237642">
    <property type="component" value="Unassembled WGS sequence"/>
</dbReference>
<gene>
    <name evidence="2" type="ORF">POM88_023066</name>
</gene>
<organism evidence="2 3">
    <name type="scientific">Heracleum sosnowskyi</name>
    <dbReference type="NCBI Taxonomy" id="360622"/>
    <lineage>
        <taxon>Eukaryota</taxon>
        <taxon>Viridiplantae</taxon>
        <taxon>Streptophyta</taxon>
        <taxon>Embryophyta</taxon>
        <taxon>Tracheophyta</taxon>
        <taxon>Spermatophyta</taxon>
        <taxon>Magnoliopsida</taxon>
        <taxon>eudicotyledons</taxon>
        <taxon>Gunneridae</taxon>
        <taxon>Pentapetalae</taxon>
        <taxon>asterids</taxon>
        <taxon>campanulids</taxon>
        <taxon>Apiales</taxon>
        <taxon>Apiaceae</taxon>
        <taxon>Apioideae</taxon>
        <taxon>apioid superclade</taxon>
        <taxon>Tordylieae</taxon>
        <taxon>Tordyliinae</taxon>
        <taxon>Heracleum</taxon>
    </lineage>
</organism>
<accession>A0AAD8II15</accession>
<evidence type="ECO:0000313" key="2">
    <source>
        <dbReference type="EMBL" id="KAK1385331.1"/>
    </source>
</evidence>
<feature type="region of interest" description="Disordered" evidence="1">
    <location>
        <begin position="108"/>
        <end position="142"/>
    </location>
</feature>
<reference evidence="2" key="2">
    <citation type="submission" date="2023-05" db="EMBL/GenBank/DDBJ databases">
        <authorList>
            <person name="Schelkunov M.I."/>
        </authorList>
    </citation>
    <scope>NUCLEOTIDE SEQUENCE</scope>
    <source>
        <strain evidence="2">Hsosn_3</strain>
        <tissue evidence="2">Leaf</tissue>
    </source>
</reference>
<protein>
    <submittedName>
        <fullName evidence="2">Uncharacterized protein</fullName>
    </submittedName>
</protein>
<reference evidence="2" key="1">
    <citation type="submission" date="2023-02" db="EMBL/GenBank/DDBJ databases">
        <title>Genome of toxic invasive species Heracleum sosnowskyi carries increased number of genes despite the absence of recent whole-genome duplications.</title>
        <authorList>
            <person name="Schelkunov M."/>
            <person name="Shtratnikova V."/>
            <person name="Makarenko M."/>
            <person name="Klepikova A."/>
            <person name="Omelchenko D."/>
            <person name="Novikova G."/>
            <person name="Obukhova E."/>
            <person name="Bogdanov V."/>
            <person name="Penin A."/>
            <person name="Logacheva M."/>
        </authorList>
    </citation>
    <scope>NUCLEOTIDE SEQUENCE</scope>
    <source>
        <strain evidence="2">Hsosn_3</strain>
        <tissue evidence="2">Leaf</tissue>
    </source>
</reference>
<sequence length="142" mass="16242">MHYPLSVRSGMQVEISYLRLASGEWNKDILDLIFAKEDVERILAIPVGSLNNDDEIIWFPSKDGQYSVRSGYRKAIKVCDFPESSNSKNISEWWKFLCVETESKTGLHNYSEGEQQRSKAAGSRAGYLRSDHPSAMTYDNRQ</sequence>
<dbReference type="AlphaFoldDB" id="A0AAD8II15"/>
<dbReference type="EMBL" id="JAUIZM010000005">
    <property type="protein sequence ID" value="KAK1385331.1"/>
    <property type="molecule type" value="Genomic_DNA"/>
</dbReference>
<proteinExistence type="predicted"/>
<evidence type="ECO:0000256" key="1">
    <source>
        <dbReference type="SAM" id="MobiDB-lite"/>
    </source>
</evidence>